<proteinExistence type="predicted"/>
<dbReference type="InterPro" id="IPR051548">
    <property type="entry name" value="Grx-like_ET"/>
</dbReference>
<dbReference type="InterPro" id="IPR036249">
    <property type="entry name" value="Thioredoxin-like_sf"/>
</dbReference>
<name>X2KRY7_9CAUD</name>
<evidence type="ECO:0000259" key="1">
    <source>
        <dbReference type="Pfam" id="PF00462"/>
    </source>
</evidence>
<dbReference type="GO" id="GO:0009055">
    <property type="term" value="F:electron transfer activity"/>
    <property type="evidence" value="ECO:0007669"/>
    <property type="project" value="TreeGrafter"/>
</dbReference>
<dbReference type="PANTHER" id="PTHR34386">
    <property type="entry name" value="GLUTAREDOXIN"/>
    <property type="match status" value="1"/>
</dbReference>
<sequence length="78" mass="8950">MITVYTKNNCMPCKMTKRKLQELGVNYKEHNVDEEPEALEYLMEKGYRSLPVVFKNIVDDEPVVIGGYAPNILETIVS</sequence>
<dbReference type="Pfam" id="PF00462">
    <property type="entry name" value="Glutaredoxin"/>
    <property type="match status" value="1"/>
</dbReference>
<feature type="domain" description="Glutaredoxin" evidence="1">
    <location>
        <begin position="2"/>
        <end position="55"/>
    </location>
</feature>
<dbReference type="EMBL" id="KJ127304">
    <property type="protein sequence ID" value="AHN83276.1"/>
    <property type="molecule type" value="Genomic_DNA"/>
</dbReference>
<dbReference type="GeneID" id="40102763"/>
<dbReference type="PANTHER" id="PTHR34386:SF1">
    <property type="entry name" value="GLUTAREDOXIN-LIKE PROTEIN NRDH"/>
    <property type="match status" value="1"/>
</dbReference>
<dbReference type="CDD" id="cd02976">
    <property type="entry name" value="NrdH"/>
    <property type="match status" value="1"/>
</dbReference>
<keyword evidence="3" id="KW-1185">Reference proteome</keyword>
<protein>
    <submittedName>
        <fullName evidence="2">Glutaredoxin family protein</fullName>
    </submittedName>
</protein>
<gene>
    <name evidence="2" type="ORF">CO47_0105</name>
</gene>
<evidence type="ECO:0000313" key="3">
    <source>
        <dbReference type="Proteomes" id="UP000259430"/>
    </source>
</evidence>
<dbReference type="InterPro" id="IPR002109">
    <property type="entry name" value="Glutaredoxin"/>
</dbReference>
<dbReference type="RefSeq" id="YP_009625866.1">
    <property type="nucleotide sequence ID" value="NC_042134.1"/>
</dbReference>
<reference evidence="2 3" key="1">
    <citation type="submission" date="2014-01" db="EMBL/GenBank/DDBJ databases">
        <title>Genome sequence of novel bacteriophage, AUEF3.</title>
        <authorList>
            <person name="DeShong Sadzewicz L."/>
            <person name="Tallon L."/>
            <person name="Fraser C."/>
            <person name="Nagaraj S."/>
            <person name="McCracken C.L."/>
            <person name="Daugherty S."/>
            <person name="Reece M.J."/>
            <person name="Hyman P."/>
        </authorList>
    </citation>
    <scope>NUCLEOTIDE SEQUENCE [LARGE SCALE GENOMIC DNA]</scope>
</reference>
<accession>X2KRY7</accession>
<evidence type="ECO:0000313" key="2">
    <source>
        <dbReference type="EMBL" id="AHN83276.1"/>
    </source>
</evidence>
<organism evidence="2 3">
    <name type="scientific">Enterococcus phage AUEF3</name>
    <dbReference type="NCBI Taxonomy" id="1476978"/>
    <lineage>
        <taxon>Viruses</taxon>
        <taxon>Duplodnaviria</taxon>
        <taxon>Heunggongvirae</taxon>
        <taxon>Uroviricota</taxon>
        <taxon>Caudoviricetes</taxon>
        <taxon>Efquatrovirus</taxon>
        <taxon>Efquatrovirus AUEF3</taxon>
    </lineage>
</organism>
<dbReference type="Gene3D" id="3.40.30.10">
    <property type="entry name" value="Glutaredoxin"/>
    <property type="match status" value="1"/>
</dbReference>
<dbReference type="PROSITE" id="PS51354">
    <property type="entry name" value="GLUTAREDOXIN_2"/>
    <property type="match status" value="1"/>
</dbReference>
<dbReference type="Proteomes" id="UP000259430">
    <property type="component" value="Segment"/>
</dbReference>
<dbReference type="OrthoDB" id="18944at10239"/>
<dbReference type="SUPFAM" id="SSF52833">
    <property type="entry name" value="Thioredoxin-like"/>
    <property type="match status" value="1"/>
</dbReference>